<keyword evidence="3" id="KW-0645">Protease</keyword>
<proteinExistence type="inferred from homology"/>
<dbReference type="PANTHER" id="PTHR11705:SF143">
    <property type="entry name" value="SLL0236 PROTEIN"/>
    <property type="match status" value="1"/>
</dbReference>
<evidence type="ECO:0000256" key="4">
    <source>
        <dbReference type="ARBA" id="ARBA00022801"/>
    </source>
</evidence>
<accession>A0ABV8KPE1</accession>
<evidence type="ECO:0000313" key="10">
    <source>
        <dbReference type="Proteomes" id="UP001595868"/>
    </source>
</evidence>
<evidence type="ECO:0000313" key="9">
    <source>
        <dbReference type="EMBL" id="MFC4107952.1"/>
    </source>
</evidence>
<dbReference type="Pfam" id="PF00246">
    <property type="entry name" value="Peptidase_M14"/>
    <property type="match status" value="1"/>
</dbReference>
<evidence type="ECO:0000256" key="3">
    <source>
        <dbReference type="ARBA" id="ARBA00022670"/>
    </source>
</evidence>
<reference evidence="10" key="1">
    <citation type="journal article" date="2019" name="Int. J. Syst. Evol. Microbiol.">
        <title>The Global Catalogue of Microorganisms (GCM) 10K type strain sequencing project: providing services to taxonomists for standard genome sequencing and annotation.</title>
        <authorList>
            <consortium name="The Broad Institute Genomics Platform"/>
            <consortium name="The Broad Institute Genome Sequencing Center for Infectious Disease"/>
            <person name="Wu L."/>
            <person name="Ma J."/>
        </authorList>
    </citation>
    <scope>NUCLEOTIDE SEQUENCE [LARGE SCALE GENOMIC DNA]</scope>
    <source>
        <strain evidence="10">2902at01</strain>
    </source>
</reference>
<protein>
    <submittedName>
        <fullName evidence="9">M14 family zinc carboxypeptidase</fullName>
    </submittedName>
</protein>
<sequence length="597" mass="63891">MSLLERQECPLKPIISSARHPRPAAVVPSGSRWPRRVAALGTAVALSVSLATAAAAAPDPKPGAAGNGLAIAKVKAGTKAERQKLMDLGLDVIDLTDTHAEVLLRGAADRAQLAGGHWQVEQVSDATDQLAAMAADRVTEARREAARRANPTSRTLAAGLPSGRVSYRTLDEAEQEMRELERGYPDKVKVFELSRKSLLGHAILGMEISSDVRADSGKPVFLTTGLHHAREWPTLEFTMEFARDVLQNYATDSHIKGLVDSSRLIVVPAVNPGGYQLSRDLTNEMKRKNCRVAAGRVPTRQQCAAASSQQLGVDLNRNYAAFWGGPGSSASTTAETHYGAAPTSEPEIAALTDLLNSRQVVVAVNNHTPDARLLRAPASPLEPVPAEVALYDGLARQLGAALGGWPTGPWPDVYYVASGVAEQEGLYANGTLGFTPELTPGHDGLERFHPRYQYVIDQYRGTGYYAGSSIRDALLIAWDAANDPRTHSILTGSAPPGIELTISKDVTVNSSPVDRNGRSVVLPSALHIQSTMRVPAGGRFEWHVLPSLRQSQQTSTLLQESWVVSCRNSAGEVQRSVRVTIGRGETKAVDMSGCPAG</sequence>
<comment type="caution">
    <text evidence="7">Lacks conserved residue(s) required for the propagation of feature annotation.</text>
</comment>
<evidence type="ECO:0000256" key="6">
    <source>
        <dbReference type="ARBA" id="ARBA00023049"/>
    </source>
</evidence>
<dbReference type="Gene3D" id="3.40.630.10">
    <property type="entry name" value="Zn peptidases"/>
    <property type="match status" value="1"/>
</dbReference>
<comment type="cofactor">
    <cofactor evidence="1">
        <name>Zn(2+)</name>
        <dbReference type="ChEBI" id="CHEBI:29105"/>
    </cofactor>
</comment>
<organism evidence="9 10">
    <name type="scientific">Micromonospora zhanjiangensis</name>
    <dbReference type="NCBI Taxonomy" id="1522057"/>
    <lineage>
        <taxon>Bacteria</taxon>
        <taxon>Bacillati</taxon>
        <taxon>Actinomycetota</taxon>
        <taxon>Actinomycetes</taxon>
        <taxon>Micromonosporales</taxon>
        <taxon>Micromonosporaceae</taxon>
        <taxon>Micromonospora</taxon>
    </lineage>
</organism>
<keyword evidence="10" id="KW-1185">Reference proteome</keyword>
<evidence type="ECO:0000259" key="8">
    <source>
        <dbReference type="PROSITE" id="PS52035"/>
    </source>
</evidence>
<evidence type="ECO:0000256" key="5">
    <source>
        <dbReference type="ARBA" id="ARBA00022833"/>
    </source>
</evidence>
<name>A0ABV8KPE1_9ACTN</name>
<gene>
    <name evidence="9" type="ORF">ACFOX0_18725</name>
</gene>
<keyword evidence="9" id="KW-0121">Carboxypeptidase</keyword>
<dbReference type="EMBL" id="JBHSBN010000012">
    <property type="protein sequence ID" value="MFC4107952.1"/>
    <property type="molecule type" value="Genomic_DNA"/>
</dbReference>
<evidence type="ECO:0000256" key="2">
    <source>
        <dbReference type="ARBA" id="ARBA00005988"/>
    </source>
</evidence>
<keyword evidence="6" id="KW-0482">Metalloprotease</keyword>
<evidence type="ECO:0000256" key="1">
    <source>
        <dbReference type="ARBA" id="ARBA00001947"/>
    </source>
</evidence>
<dbReference type="InterPro" id="IPR000834">
    <property type="entry name" value="Peptidase_M14"/>
</dbReference>
<dbReference type="SMART" id="SM00631">
    <property type="entry name" value="Zn_pept"/>
    <property type="match status" value="1"/>
</dbReference>
<evidence type="ECO:0000256" key="7">
    <source>
        <dbReference type="PROSITE-ProRule" id="PRU01379"/>
    </source>
</evidence>
<dbReference type="GO" id="GO:0004180">
    <property type="term" value="F:carboxypeptidase activity"/>
    <property type="evidence" value="ECO:0007669"/>
    <property type="project" value="UniProtKB-KW"/>
</dbReference>
<keyword evidence="5" id="KW-0862">Zinc</keyword>
<comment type="caution">
    <text evidence="9">The sequence shown here is derived from an EMBL/GenBank/DDBJ whole genome shotgun (WGS) entry which is preliminary data.</text>
</comment>
<dbReference type="PROSITE" id="PS52035">
    <property type="entry name" value="PEPTIDASE_M14"/>
    <property type="match status" value="1"/>
</dbReference>
<comment type="similarity">
    <text evidence="2 7">Belongs to the peptidase M14 family.</text>
</comment>
<feature type="domain" description="Peptidase M14" evidence="8">
    <location>
        <begin position="166"/>
        <end position="520"/>
    </location>
</feature>
<keyword evidence="4" id="KW-0378">Hydrolase</keyword>
<dbReference type="Proteomes" id="UP001595868">
    <property type="component" value="Unassembled WGS sequence"/>
</dbReference>
<dbReference type="RefSeq" id="WP_377547570.1">
    <property type="nucleotide sequence ID" value="NZ_JBHSBN010000012.1"/>
</dbReference>
<dbReference type="PANTHER" id="PTHR11705">
    <property type="entry name" value="PROTEASE FAMILY M14 CARBOXYPEPTIDASE A,B"/>
    <property type="match status" value="1"/>
</dbReference>
<dbReference type="SUPFAM" id="SSF53187">
    <property type="entry name" value="Zn-dependent exopeptidases"/>
    <property type="match status" value="1"/>
</dbReference>